<dbReference type="InterPro" id="IPR009061">
    <property type="entry name" value="DNA-bd_dom_put_sf"/>
</dbReference>
<dbReference type="PROSITE" id="PS00397">
    <property type="entry name" value="RECOMBINASES_1"/>
    <property type="match status" value="1"/>
</dbReference>
<protein>
    <submittedName>
        <fullName evidence="6">IS607 family transposase</fullName>
    </submittedName>
</protein>
<keyword evidence="3" id="KW-0233">DNA recombination</keyword>
<dbReference type="InterPro" id="IPR006118">
    <property type="entry name" value="Recombinase_CS"/>
</dbReference>
<dbReference type="Gene3D" id="3.40.50.1390">
    <property type="entry name" value="Resolvase, N-terminal catalytic domain"/>
    <property type="match status" value="1"/>
</dbReference>
<dbReference type="GO" id="GO:0015074">
    <property type="term" value="P:DNA integration"/>
    <property type="evidence" value="ECO:0007669"/>
    <property type="project" value="UniProtKB-KW"/>
</dbReference>
<dbReference type="PROSITE" id="PS51736">
    <property type="entry name" value="RECOMBINASES_3"/>
    <property type="match status" value="1"/>
</dbReference>
<evidence type="ECO:0000256" key="1">
    <source>
        <dbReference type="ARBA" id="ARBA00022908"/>
    </source>
</evidence>
<dbReference type="InterPro" id="IPR036162">
    <property type="entry name" value="Resolvase-like_N_sf"/>
</dbReference>
<dbReference type="PROSITE" id="PS50937">
    <property type="entry name" value="HTH_MERR_2"/>
    <property type="match status" value="1"/>
</dbReference>
<dbReference type="Gene3D" id="1.10.1660.10">
    <property type="match status" value="1"/>
</dbReference>
<name>A0ABD4Z951_9CREN</name>
<comment type="caution">
    <text evidence="6">The sequence shown here is derived from an EMBL/GenBank/DDBJ whole genome shotgun (WGS) entry which is preliminary data.</text>
</comment>
<evidence type="ECO:0000313" key="7">
    <source>
        <dbReference type="Proteomes" id="UP001529235"/>
    </source>
</evidence>
<reference evidence="6 7" key="1">
    <citation type="submission" date="2023-05" db="EMBL/GenBank/DDBJ databases">
        <title>A new hyperthermophilic archaea 'Ignisphaera cupida' sp. nov. and description of the family 'Ignisphaeraceae' fam. nov.</title>
        <authorList>
            <person name="Podosokorskaya O.A."/>
            <person name="Elcheninov A.G."/>
            <person name="Klukina A."/>
            <person name="Merkel A.Y."/>
        </authorList>
    </citation>
    <scope>NUCLEOTIDE SEQUENCE [LARGE SCALE GENOMIC DNA]</scope>
    <source>
        <strain evidence="6 7">4213-co</strain>
    </source>
</reference>
<dbReference type="Proteomes" id="UP001529235">
    <property type="component" value="Unassembled WGS sequence"/>
</dbReference>
<dbReference type="InterPro" id="IPR051491">
    <property type="entry name" value="Recombinase/Transposase-rel"/>
</dbReference>
<dbReference type="CDD" id="cd04762">
    <property type="entry name" value="HTH_MerR-trunc"/>
    <property type="match status" value="1"/>
</dbReference>
<dbReference type="GO" id="GO:0006310">
    <property type="term" value="P:DNA recombination"/>
    <property type="evidence" value="ECO:0007669"/>
    <property type="project" value="UniProtKB-KW"/>
</dbReference>
<keyword evidence="7" id="KW-1185">Reference proteome</keyword>
<dbReference type="GO" id="GO:0003677">
    <property type="term" value="F:DNA binding"/>
    <property type="evidence" value="ECO:0007669"/>
    <property type="project" value="UniProtKB-KW"/>
</dbReference>
<evidence type="ECO:0000313" key="6">
    <source>
        <dbReference type="EMBL" id="MDK6028613.1"/>
    </source>
</evidence>
<dbReference type="FunFam" id="3.40.50.1390:FF:000002">
    <property type="entry name" value="ORF1 in transposon ISC1904"/>
    <property type="match status" value="1"/>
</dbReference>
<dbReference type="RefSeq" id="WP_285273590.1">
    <property type="nucleotide sequence ID" value="NZ_JASNVW010000002.1"/>
</dbReference>
<dbReference type="CDD" id="cd03769">
    <property type="entry name" value="SR_IS607_transposase_like"/>
    <property type="match status" value="1"/>
</dbReference>
<keyword evidence="2" id="KW-0238">DNA-binding</keyword>
<dbReference type="Pfam" id="PF12728">
    <property type="entry name" value="HTH_17"/>
    <property type="match status" value="1"/>
</dbReference>
<dbReference type="EMBL" id="JASNVW010000002">
    <property type="protein sequence ID" value="MDK6028613.1"/>
    <property type="molecule type" value="Genomic_DNA"/>
</dbReference>
<proteinExistence type="predicted"/>
<sequence length="200" mass="23689">MLRPKEVCQRLGISYTTLREYVRRGWIKPVVLESGWWRFREEDVDKLMGLTRARRAVLYARVSSHAQKDDLDRQIRALEEWARKNNVQEYEVITDIGSDLNEDRKGFRKILKLAVERKISKVVVAYPDRLTRFGFETLEELLRSFGVEIVVLNHEDRDPREELVEDLITIISHFAGKLYGMRSHKYEKMVEGVRRLVEDP</sequence>
<gene>
    <name evidence="6" type="ORF">QPL79_04495</name>
</gene>
<dbReference type="SMART" id="SM00422">
    <property type="entry name" value="HTH_MERR"/>
    <property type="match status" value="1"/>
</dbReference>
<dbReference type="InterPro" id="IPR048046">
    <property type="entry name" value="Transpos_IS607"/>
</dbReference>
<feature type="domain" description="Resolvase/invertase-type recombinase catalytic" evidence="5">
    <location>
        <begin position="55"/>
        <end position="200"/>
    </location>
</feature>
<dbReference type="NCBIfam" id="NF033518">
    <property type="entry name" value="transpos_IS607"/>
    <property type="match status" value="1"/>
</dbReference>
<dbReference type="PANTHER" id="PTHR36172:SF1">
    <property type="entry name" value="RESOLVASE-RELATED"/>
    <property type="match status" value="1"/>
</dbReference>
<accession>A0ABD4Z951</accession>
<dbReference type="InterPro" id="IPR000551">
    <property type="entry name" value="MerR-type_HTH_dom"/>
</dbReference>
<evidence type="ECO:0000256" key="3">
    <source>
        <dbReference type="ARBA" id="ARBA00023172"/>
    </source>
</evidence>
<dbReference type="InterPro" id="IPR006119">
    <property type="entry name" value="Resolv_N"/>
</dbReference>
<dbReference type="InterPro" id="IPR041718">
    <property type="entry name" value="IS607_transposase-like"/>
</dbReference>
<dbReference type="PANTHER" id="PTHR36172">
    <property type="match status" value="1"/>
</dbReference>
<dbReference type="Pfam" id="PF00239">
    <property type="entry name" value="Resolvase"/>
    <property type="match status" value="1"/>
</dbReference>
<organism evidence="6 7">
    <name type="scientific">Ignisphaera cupida</name>
    <dbReference type="NCBI Taxonomy" id="3050454"/>
    <lineage>
        <taxon>Archaea</taxon>
        <taxon>Thermoproteota</taxon>
        <taxon>Thermoprotei</taxon>
        <taxon>Desulfurococcales</taxon>
        <taxon>Desulfurococcaceae</taxon>
        <taxon>Ignisphaera</taxon>
    </lineage>
</organism>
<evidence type="ECO:0000259" key="5">
    <source>
        <dbReference type="PROSITE" id="PS51736"/>
    </source>
</evidence>
<dbReference type="SUPFAM" id="SSF53041">
    <property type="entry name" value="Resolvase-like"/>
    <property type="match status" value="1"/>
</dbReference>
<evidence type="ECO:0000256" key="2">
    <source>
        <dbReference type="ARBA" id="ARBA00023125"/>
    </source>
</evidence>
<keyword evidence="1" id="KW-0229">DNA integration</keyword>
<dbReference type="InterPro" id="IPR041657">
    <property type="entry name" value="HTH_17"/>
</dbReference>
<dbReference type="SUPFAM" id="SSF46955">
    <property type="entry name" value="Putative DNA-binding domain"/>
    <property type="match status" value="1"/>
</dbReference>
<dbReference type="Gene3D" id="1.10.287.2170">
    <property type="match status" value="1"/>
</dbReference>
<evidence type="ECO:0000259" key="4">
    <source>
        <dbReference type="PROSITE" id="PS50937"/>
    </source>
</evidence>
<dbReference type="AlphaFoldDB" id="A0ABD4Z951"/>
<feature type="domain" description="HTH merR-type" evidence="4">
    <location>
        <begin position="1"/>
        <end position="55"/>
    </location>
</feature>
<dbReference type="SMART" id="SM00857">
    <property type="entry name" value="Resolvase"/>
    <property type="match status" value="1"/>
</dbReference>